<evidence type="ECO:0000256" key="1">
    <source>
        <dbReference type="SAM" id="Phobius"/>
    </source>
</evidence>
<dbReference type="PANTHER" id="PTHR22911:SF137">
    <property type="entry name" value="SOLUTE CARRIER FAMILY 35 MEMBER G2-RELATED"/>
    <property type="match status" value="1"/>
</dbReference>
<dbReference type="SUPFAM" id="SSF103481">
    <property type="entry name" value="Multidrug resistance efflux transporter EmrE"/>
    <property type="match status" value="1"/>
</dbReference>
<comment type="caution">
    <text evidence="3">The sequence shown here is derived from an EMBL/GenBank/DDBJ whole genome shotgun (WGS) entry which is preliminary data.</text>
</comment>
<proteinExistence type="predicted"/>
<dbReference type="PANTHER" id="PTHR22911">
    <property type="entry name" value="ACYL-MALONYL CONDENSING ENZYME-RELATED"/>
    <property type="match status" value="1"/>
</dbReference>
<evidence type="ECO:0000259" key="2">
    <source>
        <dbReference type="Pfam" id="PF00892"/>
    </source>
</evidence>
<name>A0A5C8D3G1_9SPIR</name>
<reference evidence="3 4" key="1">
    <citation type="journal article" date="1992" name="Lakartidningen">
        <title>[Penicillin V and not amoxicillin is the first choice preparation in acute otitis].</title>
        <authorList>
            <person name="Kamme C."/>
            <person name="Lundgren K."/>
            <person name="Prellner K."/>
        </authorList>
    </citation>
    <scope>NUCLEOTIDE SEQUENCE [LARGE SCALE GENOMIC DNA]</scope>
    <source>
        <strain evidence="3 4">513A</strain>
    </source>
</reference>
<gene>
    <name evidence="3" type="ORF">EPJ79_02095</name>
</gene>
<feature type="transmembrane region" description="Helical" evidence="1">
    <location>
        <begin position="65"/>
        <end position="83"/>
    </location>
</feature>
<feature type="transmembrane region" description="Helical" evidence="1">
    <location>
        <begin position="95"/>
        <end position="113"/>
    </location>
</feature>
<feature type="transmembrane region" description="Helical" evidence="1">
    <location>
        <begin position="6"/>
        <end position="24"/>
    </location>
</feature>
<dbReference type="RefSeq" id="WP_147738259.1">
    <property type="nucleotide sequence ID" value="NZ_SAXU01000001.1"/>
</dbReference>
<keyword evidence="1" id="KW-0812">Transmembrane</keyword>
<keyword evidence="1" id="KW-1133">Transmembrane helix</keyword>
<feature type="transmembrane region" description="Helical" evidence="1">
    <location>
        <begin position="31"/>
        <end position="50"/>
    </location>
</feature>
<sequence length="137" mass="15201">MYLIYALISSIFASLTAIFIKLGLSNINSNFATAIRTIIILIISWIIVFYTNSFENIKSINSKNLIFLIISGITTGLSWIFYFKAIQIGEVSKVAVIDKLSIALTIILAFIFLKETITLKTIIGIIFIIAGTLMISL</sequence>
<dbReference type="EMBL" id="SAXU01000001">
    <property type="protein sequence ID" value="TXJ19975.1"/>
    <property type="molecule type" value="Genomic_DNA"/>
</dbReference>
<dbReference type="Proteomes" id="UP000324638">
    <property type="component" value="Unassembled WGS sequence"/>
</dbReference>
<accession>A0A5C8D3G1</accession>
<protein>
    <submittedName>
        <fullName evidence="3">EamA family transporter</fullName>
    </submittedName>
</protein>
<dbReference type="AlphaFoldDB" id="A0A5C8D3G1"/>
<dbReference type="InterPro" id="IPR037185">
    <property type="entry name" value="EmrE-like"/>
</dbReference>
<dbReference type="InterPro" id="IPR000620">
    <property type="entry name" value="EamA_dom"/>
</dbReference>
<dbReference type="Pfam" id="PF00892">
    <property type="entry name" value="EamA"/>
    <property type="match status" value="1"/>
</dbReference>
<keyword evidence="1" id="KW-0472">Membrane</keyword>
<feature type="transmembrane region" description="Helical" evidence="1">
    <location>
        <begin position="119"/>
        <end position="136"/>
    </location>
</feature>
<evidence type="ECO:0000313" key="3">
    <source>
        <dbReference type="EMBL" id="TXJ19975.1"/>
    </source>
</evidence>
<dbReference type="Gene3D" id="1.10.3730.20">
    <property type="match status" value="1"/>
</dbReference>
<organism evidence="3 4">
    <name type="scientific">Brachyspira aalborgi</name>
    <dbReference type="NCBI Taxonomy" id="29522"/>
    <lineage>
        <taxon>Bacteria</taxon>
        <taxon>Pseudomonadati</taxon>
        <taxon>Spirochaetota</taxon>
        <taxon>Spirochaetia</taxon>
        <taxon>Brachyspirales</taxon>
        <taxon>Brachyspiraceae</taxon>
        <taxon>Brachyspira</taxon>
    </lineage>
</organism>
<feature type="domain" description="EamA" evidence="2">
    <location>
        <begin position="3"/>
        <end position="136"/>
    </location>
</feature>
<dbReference type="GO" id="GO:0016020">
    <property type="term" value="C:membrane"/>
    <property type="evidence" value="ECO:0007669"/>
    <property type="project" value="InterPro"/>
</dbReference>
<evidence type="ECO:0000313" key="4">
    <source>
        <dbReference type="Proteomes" id="UP000324638"/>
    </source>
</evidence>